<dbReference type="Proteomes" id="UP001228690">
    <property type="component" value="Chromosome"/>
</dbReference>
<dbReference type="InterPro" id="IPR002470">
    <property type="entry name" value="Peptidase_S9A"/>
</dbReference>
<dbReference type="PRINTS" id="PR00862">
    <property type="entry name" value="PROLIGOPTASE"/>
</dbReference>
<dbReference type="Pfam" id="PF00326">
    <property type="entry name" value="Peptidase_S9"/>
    <property type="match status" value="1"/>
</dbReference>
<protein>
    <submittedName>
        <fullName evidence="3">S9 family peptidase</fullName>
        <ecNumber evidence="3">3.4.-.-</ecNumber>
    </submittedName>
</protein>
<reference evidence="3 4" key="1">
    <citation type="submission" date="2023-04" db="EMBL/GenBank/DDBJ databases">
        <title>Spirochaete genome identified in red abalone sample constitutes a novel genus.</title>
        <authorList>
            <person name="Sharma S.P."/>
            <person name="Purcell C.M."/>
            <person name="Hyde J.R."/>
            <person name="Severin A.J."/>
        </authorList>
    </citation>
    <scope>NUCLEOTIDE SEQUENCE [LARGE SCALE GENOMIC DNA]</scope>
    <source>
        <strain evidence="3 4">SP-2023</strain>
    </source>
</reference>
<dbReference type="SUPFAM" id="SSF82171">
    <property type="entry name" value="DPP6 N-terminal domain-like"/>
    <property type="match status" value="1"/>
</dbReference>
<proteinExistence type="predicted"/>
<evidence type="ECO:0000313" key="3">
    <source>
        <dbReference type="EMBL" id="WGK70261.1"/>
    </source>
</evidence>
<dbReference type="PANTHER" id="PTHR42776:SF27">
    <property type="entry name" value="DIPEPTIDYL PEPTIDASE FAMILY MEMBER 6"/>
    <property type="match status" value="1"/>
</dbReference>
<dbReference type="InterPro" id="IPR001375">
    <property type="entry name" value="Peptidase_S9_cat"/>
</dbReference>
<evidence type="ECO:0000313" key="4">
    <source>
        <dbReference type="Proteomes" id="UP001228690"/>
    </source>
</evidence>
<dbReference type="EMBL" id="CP123443">
    <property type="protein sequence ID" value="WGK70261.1"/>
    <property type="molecule type" value="Genomic_DNA"/>
</dbReference>
<organism evidence="3 4">
    <name type="scientific">Candidatus Haliotispira prima</name>
    <dbReference type="NCBI Taxonomy" id="3034016"/>
    <lineage>
        <taxon>Bacteria</taxon>
        <taxon>Pseudomonadati</taxon>
        <taxon>Spirochaetota</taxon>
        <taxon>Spirochaetia</taxon>
        <taxon>Spirochaetales</taxon>
        <taxon>Spirochaetaceae</taxon>
        <taxon>Candidatus Haliotispira</taxon>
    </lineage>
</organism>
<dbReference type="InterPro" id="IPR011042">
    <property type="entry name" value="6-blade_b-propeller_TolB-like"/>
</dbReference>
<dbReference type="PROSITE" id="PS51257">
    <property type="entry name" value="PROKAR_LIPOPROTEIN"/>
    <property type="match status" value="1"/>
</dbReference>
<evidence type="ECO:0000256" key="1">
    <source>
        <dbReference type="ARBA" id="ARBA00022801"/>
    </source>
</evidence>
<keyword evidence="1 3" id="KW-0378">Hydrolase</keyword>
<dbReference type="Gene3D" id="3.40.50.1820">
    <property type="entry name" value="alpha/beta hydrolase"/>
    <property type="match status" value="1"/>
</dbReference>
<dbReference type="EC" id="3.4.-.-" evidence="3"/>
<feature type="domain" description="Peptidase S9 prolyl oligopeptidase catalytic" evidence="2">
    <location>
        <begin position="417"/>
        <end position="626"/>
    </location>
</feature>
<evidence type="ECO:0000259" key="2">
    <source>
        <dbReference type="Pfam" id="PF00326"/>
    </source>
</evidence>
<dbReference type="InterPro" id="IPR029058">
    <property type="entry name" value="AB_hydrolase_fold"/>
</dbReference>
<name>A0ABY8MK55_9SPIO</name>
<keyword evidence="4" id="KW-1185">Reference proteome</keyword>
<dbReference type="RefSeq" id="WP_326928470.1">
    <property type="nucleotide sequence ID" value="NZ_CP123443.1"/>
</dbReference>
<dbReference type="SUPFAM" id="SSF53474">
    <property type="entry name" value="alpha/beta-Hydrolases"/>
    <property type="match status" value="1"/>
</dbReference>
<sequence length="627" mass="70426">MKNMGRLYLLFTFIFILFSCNSLSRQVQQDTSSVAPEYSYDEFSKVSKLSELAFSPSSDDLYFIQDGNIATYDPESETIGLVYDHPEEPIHSYLFSPDGETLYFEMDRGGSELYEIYRYDLAEQKAEVITQYDGKEKSILGKFSEDGKKLFFLQTKDGQGSIAIIAFHTETGELEEIVAKDGTWYADFGIGDRYIAYIEFHTNDSNTLYLRELEGNEEPIVIQEGKNGTAEVSTLPLFFKGDELYMLSTLDSSGERLWVYNTATKEKKLASGKEAISGLKYFPALDKTVLEYRGTFQNETKLFDGIVGKALSLPLENITEIVQHPNRSDVKVLVQSAGNVPGKYYYVHGDDIKLAYNANLSGIPDADFGKIYSVFVKSFDGMKVPTHFLVPNGTSTENKRPVVLLVHGGPQDVEDPNFSNVKQYFANRGFIMAIPNVRGSGGYGTEYQNMDNGDWGGSHIKDLIAVSDYAKTMPFVDSENMFIIGGSFGGFSVLSTITQYPEYFNAAVDIFGPAELASFVDSYNSPAAQAYWILEMGGDPRTDDALNKRVSPYYHVDKIKTPLQVHHGANDIRVPIAQSEEIVQKLQDAGKEVEYFRYENEGHGFVHSENEKKVYEEAVHFFNEHSK</sequence>
<gene>
    <name evidence="3" type="ORF">P0082_05220</name>
</gene>
<dbReference type="Gene3D" id="2.120.10.30">
    <property type="entry name" value="TolB, C-terminal domain"/>
    <property type="match status" value="1"/>
</dbReference>
<dbReference type="PANTHER" id="PTHR42776">
    <property type="entry name" value="SERINE PEPTIDASE S9 FAMILY MEMBER"/>
    <property type="match status" value="1"/>
</dbReference>
<accession>A0ABY8MK55</accession>
<dbReference type="GO" id="GO:0016787">
    <property type="term" value="F:hydrolase activity"/>
    <property type="evidence" value="ECO:0007669"/>
    <property type="project" value="UniProtKB-KW"/>
</dbReference>